<accession>A0A7X4VYY9</accession>
<sequence>MTYSIQTTAKRPSNTPRACLAALDLTQEDLVRPELRDDVILAKRLPRHGNTITGRHDPLVGGHRTGRTALAVTSTNLNT</sequence>
<dbReference type="RefSeq" id="WP_132041863.1">
    <property type="nucleotide sequence ID" value="NZ_JARWMY010000015.1"/>
</dbReference>
<name>A0A7X4VYY9_9GAMM</name>
<keyword evidence="2" id="KW-1185">Reference proteome</keyword>
<organism evidence="1 2">
    <name type="scientific">Halomonas icarae</name>
    <dbReference type="NCBI Taxonomy" id="2691040"/>
    <lineage>
        <taxon>Bacteria</taxon>
        <taxon>Pseudomonadati</taxon>
        <taxon>Pseudomonadota</taxon>
        <taxon>Gammaproteobacteria</taxon>
        <taxon>Oceanospirillales</taxon>
        <taxon>Halomonadaceae</taxon>
        <taxon>Halomonas</taxon>
    </lineage>
</organism>
<protein>
    <submittedName>
        <fullName evidence="1">Uncharacterized protein</fullName>
    </submittedName>
</protein>
<comment type="caution">
    <text evidence="1">The sequence shown here is derived from an EMBL/GenBank/DDBJ whole genome shotgun (WGS) entry which is preliminary data.</text>
</comment>
<evidence type="ECO:0000313" key="1">
    <source>
        <dbReference type="EMBL" id="NAW12922.1"/>
    </source>
</evidence>
<reference evidence="1 2" key="1">
    <citation type="submission" date="2019-12" db="EMBL/GenBank/DDBJ databases">
        <title>Draft genome sequencing of Halomonas icarensis D1-1.</title>
        <authorList>
            <person name="Pandiyan K."/>
            <person name="Kushwaha P."/>
            <person name="Gowdham M."/>
            <person name="Chakdar H."/>
            <person name="Singh A."/>
            <person name="Kumar M."/>
            <person name="Saxena A.K."/>
        </authorList>
    </citation>
    <scope>NUCLEOTIDE SEQUENCE [LARGE SCALE GENOMIC DNA]</scope>
    <source>
        <strain evidence="1 2">D1-1</strain>
    </source>
</reference>
<dbReference type="Proteomes" id="UP000448235">
    <property type="component" value="Unassembled WGS sequence"/>
</dbReference>
<dbReference type="AlphaFoldDB" id="A0A7X4VYY9"/>
<dbReference type="EMBL" id="WUTS01000001">
    <property type="protein sequence ID" value="NAW12922.1"/>
    <property type="molecule type" value="Genomic_DNA"/>
</dbReference>
<gene>
    <name evidence="1" type="ORF">GRB80_08690</name>
</gene>
<proteinExistence type="predicted"/>
<evidence type="ECO:0000313" key="2">
    <source>
        <dbReference type="Proteomes" id="UP000448235"/>
    </source>
</evidence>